<keyword evidence="3" id="KW-0496">Mitochondrion</keyword>
<keyword evidence="2" id="KW-1133">Transmembrane helix</keyword>
<gene>
    <name evidence="3" type="primary">orf127</name>
</gene>
<dbReference type="RefSeq" id="YP_010218616.1">
    <property type="nucleotide sequence ID" value="NC_058917.1"/>
</dbReference>
<feature type="compositionally biased region" description="Pro residues" evidence="1">
    <location>
        <begin position="116"/>
        <end position="127"/>
    </location>
</feature>
<sequence>MLLILLTKIKYDIVHNIIYVLALRAIFLIKIYFTPPAGRFSLSILLLFIIDIHSPPPQVVVLPKHRVYLKVKSRARPLSPPGSLVYLSELNGGAGPKKKREGQNAIFSQIGGGGPDPSPPLPSHIFP</sequence>
<protein>
    <submittedName>
        <fullName evidence="3">Uncharacterized protein</fullName>
    </submittedName>
</protein>
<feature type="region of interest" description="Disordered" evidence="1">
    <location>
        <begin position="93"/>
        <end position="127"/>
    </location>
</feature>
<keyword evidence="2" id="KW-0472">Membrane</keyword>
<accession>A0A8K1I7V3</accession>
<dbReference type="GeneID" id="68665156"/>
<name>A0A8K1I7V3_9PEZI</name>
<feature type="transmembrane region" description="Helical" evidence="2">
    <location>
        <begin position="13"/>
        <end position="33"/>
    </location>
</feature>
<evidence type="ECO:0000256" key="2">
    <source>
        <dbReference type="SAM" id="Phobius"/>
    </source>
</evidence>
<dbReference type="AlphaFoldDB" id="A0A8K1I7V3"/>
<organism evidence="3">
    <name type="scientific">Morchella brunnea</name>
    <dbReference type="NCBI Taxonomy" id="1174671"/>
    <lineage>
        <taxon>Eukaryota</taxon>
        <taxon>Fungi</taxon>
        <taxon>Dikarya</taxon>
        <taxon>Ascomycota</taxon>
        <taxon>Pezizomycotina</taxon>
        <taxon>Pezizomycetes</taxon>
        <taxon>Pezizales</taxon>
        <taxon>Morchellaceae</taxon>
        <taxon>Morchella</taxon>
    </lineage>
</organism>
<keyword evidence="2" id="KW-0812">Transmembrane</keyword>
<dbReference type="EMBL" id="MW538937">
    <property type="protein sequence ID" value="UBU98496.1"/>
    <property type="molecule type" value="Genomic_DNA"/>
</dbReference>
<evidence type="ECO:0000313" key="3">
    <source>
        <dbReference type="EMBL" id="UBU98496.1"/>
    </source>
</evidence>
<geneLocation type="mitochondrion" evidence="3"/>
<evidence type="ECO:0000256" key="1">
    <source>
        <dbReference type="SAM" id="MobiDB-lite"/>
    </source>
</evidence>
<proteinExistence type="predicted"/>
<reference evidence="3" key="1">
    <citation type="submission" date="2021-01" db="EMBL/GenBank/DDBJ databases">
        <authorList>
            <person name="Sun H.-H."/>
            <person name="Zhang S."/>
            <person name="Zhang Y.-J."/>
        </authorList>
    </citation>
    <scope>NUCLEOTIDE SEQUENCE</scope>
    <source>
        <strain evidence="3">CMM1</strain>
    </source>
</reference>